<dbReference type="Pfam" id="PF00370">
    <property type="entry name" value="FGGY_N"/>
    <property type="match status" value="1"/>
</dbReference>
<comment type="catalytic activity">
    <reaction evidence="8 11">
        <text>glycerol + ATP = sn-glycerol 3-phosphate + ADP + H(+)</text>
        <dbReference type="Rhea" id="RHEA:21644"/>
        <dbReference type="ChEBI" id="CHEBI:15378"/>
        <dbReference type="ChEBI" id="CHEBI:17754"/>
        <dbReference type="ChEBI" id="CHEBI:30616"/>
        <dbReference type="ChEBI" id="CHEBI:57597"/>
        <dbReference type="ChEBI" id="CHEBI:456216"/>
        <dbReference type="EC" id="2.7.1.30"/>
    </reaction>
</comment>
<evidence type="ECO:0000256" key="12">
    <source>
        <dbReference type="RuleBase" id="RU003733"/>
    </source>
</evidence>
<feature type="binding site" evidence="11">
    <location>
        <position position="77"/>
    </location>
    <ligand>
        <name>sn-glycerol 3-phosphate</name>
        <dbReference type="ChEBI" id="CHEBI:57597"/>
    </ligand>
</feature>
<feature type="binding site" evidence="11">
    <location>
        <position position="260"/>
    </location>
    <ligand>
        <name>ADP</name>
        <dbReference type="ChEBI" id="CHEBI:456216"/>
    </ligand>
</feature>
<dbReference type="Proteomes" id="UP000675379">
    <property type="component" value="Unassembled WGS sequence"/>
</dbReference>
<evidence type="ECO:0000256" key="8">
    <source>
        <dbReference type="ARBA" id="ARBA00052101"/>
    </source>
</evidence>
<evidence type="ECO:0000256" key="11">
    <source>
        <dbReference type="HAMAP-Rule" id="MF_00186"/>
    </source>
</evidence>
<dbReference type="AlphaFoldDB" id="A0A941HR96"/>
<organism evidence="15 16">
    <name type="scientific">Proteiniclasticum sediminis</name>
    <dbReference type="NCBI Taxonomy" id="2804028"/>
    <lineage>
        <taxon>Bacteria</taxon>
        <taxon>Bacillati</taxon>
        <taxon>Bacillota</taxon>
        <taxon>Clostridia</taxon>
        <taxon>Eubacteriales</taxon>
        <taxon>Clostridiaceae</taxon>
        <taxon>Proteiniclasticum</taxon>
    </lineage>
</organism>
<dbReference type="FunFam" id="3.30.420.40:FF:000008">
    <property type="entry name" value="Glycerol kinase"/>
    <property type="match status" value="1"/>
</dbReference>
<feature type="binding site" evidence="11">
    <location>
        <position position="7"/>
    </location>
    <ligand>
        <name>ADP</name>
        <dbReference type="ChEBI" id="CHEBI:456216"/>
    </ligand>
</feature>
<evidence type="ECO:0000256" key="3">
    <source>
        <dbReference type="ARBA" id="ARBA00022679"/>
    </source>
</evidence>
<dbReference type="PANTHER" id="PTHR10196">
    <property type="entry name" value="SUGAR KINASE"/>
    <property type="match status" value="1"/>
</dbReference>
<evidence type="ECO:0000256" key="4">
    <source>
        <dbReference type="ARBA" id="ARBA00022741"/>
    </source>
</evidence>
<feature type="binding site" evidence="11">
    <location>
        <position position="7"/>
    </location>
    <ligand>
        <name>sn-glycerol 3-phosphate</name>
        <dbReference type="ChEBI" id="CHEBI:57597"/>
    </ligand>
</feature>
<evidence type="ECO:0000256" key="2">
    <source>
        <dbReference type="ARBA" id="ARBA00009156"/>
    </source>
</evidence>
<evidence type="ECO:0000313" key="16">
    <source>
        <dbReference type="Proteomes" id="UP000675379"/>
    </source>
</evidence>
<feature type="binding site" evidence="11">
    <location>
        <position position="9"/>
    </location>
    <ligand>
        <name>ATP</name>
        <dbReference type="ChEBI" id="CHEBI:30616"/>
    </ligand>
</feature>
<sequence>MALDQGTTSSRSIIFNKNGRPIESLNREFEQIYPKPGWVEHRALDIWNSQIETAMSVLQTSRIDPHDIAAIGITNQRETTVIWDKETGEPIMNAICWQCRRTADICDDMNARGWGPKVREKTGDVCDAYFSGTKIKWMLDNVPGARERAEKGELLFGTVDTWLMWKLSGGKIHATDYSNASRTMIFNIHTLDWDDELLAELNIPRIMLPEVKPSSYIYGMTDPKIFGAEVPIAGCIGDQQAALFGQTCFEEGESKATYGTGAFLMMTTGTKSVESKNGLLTTIAWGINDKVYYCLEGNTFVAGATVQWLRDELKLIGSAQETEELCNSVKDTNGIYLVPAFVGLATPYWDPYARASIQGITRGVNKAHLVRAAIEGQCFQIKEILDAMVTDGGIQLKEMKCDGGAIKNNFLLQFQSDILNVPVVRPVVTELTALGTAYLAGLAVGYWGSMEELKDDWALDRKFTPNMTEEYRAKIYKGWKKAVQRSLQWIDPEEE</sequence>
<keyword evidence="6 11" id="KW-0319">Glycerol metabolism</keyword>
<feature type="binding site" evidence="11">
    <location>
        <position position="11"/>
    </location>
    <ligand>
        <name>ADP</name>
        <dbReference type="ChEBI" id="CHEBI:456216"/>
    </ligand>
</feature>
<feature type="binding site" evidence="11">
    <location>
        <position position="404"/>
    </location>
    <ligand>
        <name>ADP</name>
        <dbReference type="ChEBI" id="CHEBI:456216"/>
    </ligand>
</feature>
<keyword evidence="3 11" id="KW-0808">Transferase</keyword>
<feature type="binding site" evidence="11">
    <location>
        <position position="238"/>
    </location>
    <ligand>
        <name>glycerol</name>
        <dbReference type="ChEBI" id="CHEBI:17754"/>
    </ligand>
</feature>
<name>A0A941HR96_9CLOT</name>
<feature type="domain" description="Carbohydrate kinase FGGY C-terminal" evidence="14">
    <location>
        <begin position="256"/>
        <end position="443"/>
    </location>
</feature>
<feature type="binding site" evidence="11">
    <location>
        <position position="78"/>
    </location>
    <ligand>
        <name>sn-glycerol 3-phosphate</name>
        <dbReference type="ChEBI" id="CHEBI:57597"/>
    </ligand>
</feature>
<reference evidence="15" key="1">
    <citation type="submission" date="2021-04" db="EMBL/GenBank/DDBJ databases">
        <title>Proteiniclasticum sedimins sp. nov., an obligate anaerobic bacterium isolated from anaerobic sludge.</title>
        <authorList>
            <person name="Liu J."/>
        </authorList>
    </citation>
    <scope>NUCLEOTIDE SEQUENCE</scope>
    <source>
        <strain evidence="15">BAD-10</strain>
    </source>
</reference>
<comment type="pathway">
    <text evidence="1 11">Polyol metabolism; glycerol degradation via glycerol kinase pathway; sn-glycerol 3-phosphate from glycerol: step 1/1.</text>
</comment>
<dbReference type="Gene3D" id="3.30.420.40">
    <property type="match status" value="2"/>
</dbReference>
<proteinExistence type="inferred from homology"/>
<protein>
    <recommendedName>
        <fullName evidence="11">Glycerol kinase</fullName>
        <ecNumber evidence="11">2.7.1.30</ecNumber>
    </recommendedName>
    <alternativeName>
        <fullName evidence="11">ATP:glycerol 3-phosphotransferase</fullName>
    </alternativeName>
    <alternativeName>
        <fullName evidence="11">Glycerokinase</fullName>
        <shortName evidence="11">GK</shortName>
    </alternativeName>
</protein>
<keyword evidence="7 11" id="KW-0067">ATP-binding</keyword>
<dbReference type="GO" id="GO:0019563">
    <property type="term" value="P:glycerol catabolic process"/>
    <property type="evidence" value="ECO:0007669"/>
    <property type="project" value="UniProtKB-UniRule"/>
</dbReference>
<dbReference type="GO" id="GO:0005829">
    <property type="term" value="C:cytosol"/>
    <property type="evidence" value="ECO:0007669"/>
    <property type="project" value="TreeGrafter"/>
</dbReference>
<dbReference type="Pfam" id="PF02782">
    <property type="entry name" value="FGGY_C"/>
    <property type="match status" value="1"/>
</dbReference>
<feature type="binding site" evidence="11">
    <location>
        <position position="239"/>
    </location>
    <ligand>
        <name>glycerol</name>
        <dbReference type="ChEBI" id="CHEBI:17754"/>
    </ligand>
</feature>
<evidence type="ECO:0000256" key="6">
    <source>
        <dbReference type="ARBA" id="ARBA00022798"/>
    </source>
</evidence>
<feature type="binding site" evidence="11">
    <location>
        <position position="260"/>
    </location>
    <ligand>
        <name>ATP</name>
        <dbReference type="ChEBI" id="CHEBI:30616"/>
    </ligand>
</feature>
<feature type="binding site" evidence="11">
    <location>
        <position position="303"/>
    </location>
    <ligand>
        <name>ATP</name>
        <dbReference type="ChEBI" id="CHEBI:30616"/>
    </ligand>
</feature>
<dbReference type="HAMAP" id="MF_00186">
    <property type="entry name" value="Glycerol_kin"/>
    <property type="match status" value="1"/>
</dbReference>
<dbReference type="InterPro" id="IPR018485">
    <property type="entry name" value="FGGY_C"/>
</dbReference>
<evidence type="ECO:0000256" key="9">
    <source>
        <dbReference type="ARBA" id="ARBA00054633"/>
    </source>
</evidence>
<feature type="binding site" evidence="11">
    <location>
        <position position="78"/>
    </location>
    <ligand>
        <name>glycerol</name>
        <dbReference type="ChEBI" id="CHEBI:17754"/>
    </ligand>
</feature>
<feature type="binding site" evidence="11">
    <location>
        <position position="77"/>
    </location>
    <ligand>
        <name>glycerol</name>
        <dbReference type="ChEBI" id="CHEBI:17754"/>
    </ligand>
</feature>
<dbReference type="InterPro" id="IPR018484">
    <property type="entry name" value="FGGY_N"/>
</dbReference>
<dbReference type="PROSITE" id="PS00933">
    <property type="entry name" value="FGGY_KINASES_1"/>
    <property type="match status" value="1"/>
</dbReference>
<evidence type="ECO:0000259" key="13">
    <source>
        <dbReference type="Pfam" id="PF00370"/>
    </source>
</evidence>
<dbReference type="PANTHER" id="PTHR10196:SF69">
    <property type="entry name" value="GLYCEROL KINASE"/>
    <property type="match status" value="1"/>
</dbReference>
<dbReference type="CDD" id="cd07786">
    <property type="entry name" value="FGGY_EcGK_like"/>
    <property type="match status" value="1"/>
</dbReference>
<feature type="binding site" evidence="11">
    <location>
        <position position="408"/>
    </location>
    <ligand>
        <name>ADP</name>
        <dbReference type="ChEBI" id="CHEBI:456216"/>
    </ligand>
</feature>
<feature type="binding site" evidence="11">
    <location>
        <position position="303"/>
    </location>
    <ligand>
        <name>ADP</name>
        <dbReference type="ChEBI" id="CHEBI:456216"/>
    </ligand>
</feature>
<comment type="activity regulation">
    <text evidence="11">Activated by phosphorylation and inhibited by fructose 1,6-bisphosphate (FBP).</text>
</comment>
<keyword evidence="4 11" id="KW-0547">Nucleotide-binding</keyword>
<evidence type="ECO:0000313" key="15">
    <source>
        <dbReference type="EMBL" id="MBR0577181.1"/>
    </source>
</evidence>
<keyword evidence="16" id="KW-1185">Reference proteome</keyword>
<feature type="binding site" evidence="11">
    <location>
        <position position="307"/>
    </location>
    <ligand>
        <name>ATP</name>
        <dbReference type="ChEBI" id="CHEBI:30616"/>
    </ligand>
</feature>
<dbReference type="NCBIfam" id="NF000756">
    <property type="entry name" value="PRK00047.1"/>
    <property type="match status" value="1"/>
</dbReference>
<gene>
    <name evidence="11 15" type="primary">glpK</name>
    <name evidence="15" type="ORF">KCG48_12730</name>
</gene>
<feature type="binding site" evidence="11">
    <location>
        <position position="238"/>
    </location>
    <ligand>
        <name>sn-glycerol 3-phosphate</name>
        <dbReference type="ChEBI" id="CHEBI:57597"/>
    </ligand>
</feature>
<evidence type="ECO:0000256" key="1">
    <source>
        <dbReference type="ARBA" id="ARBA00005190"/>
    </source>
</evidence>
<dbReference type="GO" id="GO:0005524">
    <property type="term" value="F:ATP binding"/>
    <property type="evidence" value="ECO:0007669"/>
    <property type="project" value="UniProtKB-UniRule"/>
</dbReference>
<dbReference type="GO" id="GO:0004370">
    <property type="term" value="F:glycerol kinase activity"/>
    <property type="evidence" value="ECO:0007669"/>
    <property type="project" value="UniProtKB-UniRule"/>
</dbReference>
<dbReference type="SUPFAM" id="SSF53067">
    <property type="entry name" value="Actin-like ATPase domain"/>
    <property type="match status" value="2"/>
</dbReference>
<comment type="similarity">
    <text evidence="2 11 12">Belongs to the FGGY kinase family.</text>
</comment>
<feature type="domain" description="Carbohydrate kinase FGGY N-terminal" evidence="13">
    <location>
        <begin position="2"/>
        <end position="245"/>
    </location>
</feature>
<dbReference type="InterPro" id="IPR000577">
    <property type="entry name" value="Carb_kinase_FGGY"/>
</dbReference>
<accession>A0A941HR96</accession>
<dbReference type="InterPro" id="IPR043129">
    <property type="entry name" value="ATPase_NBD"/>
</dbReference>
<dbReference type="EC" id="2.7.1.30" evidence="11"/>
<dbReference type="GO" id="GO:0006072">
    <property type="term" value="P:glycerol-3-phosphate metabolic process"/>
    <property type="evidence" value="ECO:0007669"/>
    <property type="project" value="InterPro"/>
</dbReference>
<evidence type="ECO:0000256" key="7">
    <source>
        <dbReference type="ARBA" id="ARBA00022840"/>
    </source>
</evidence>
<keyword evidence="5 11" id="KW-0418">Kinase</keyword>
<dbReference type="InterPro" id="IPR018483">
    <property type="entry name" value="Carb_kinase_FGGY_CS"/>
</dbReference>
<feature type="binding site" evidence="11">
    <location>
        <position position="7"/>
    </location>
    <ligand>
        <name>ATP</name>
        <dbReference type="ChEBI" id="CHEBI:30616"/>
    </ligand>
</feature>
<feature type="binding site" evidence="11">
    <location>
        <position position="129"/>
    </location>
    <ligand>
        <name>sn-glycerol 3-phosphate</name>
        <dbReference type="ChEBI" id="CHEBI:57597"/>
    </ligand>
</feature>
<evidence type="ECO:0000256" key="10">
    <source>
        <dbReference type="ARBA" id="ARBA00063665"/>
    </source>
</evidence>
<dbReference type="NCBIfam" id="TIGR01311">
    <property type="entry name" value="glycerol_kin"/>
    <property type="match status" value="1"/>
</dbReference>
<feature type="binding site" evidence="11">
    <location>
        <position position="8"/>
    </location>
    <ligand>
        <name>ATP</name>
        <dbReference type="ChEBI" id="CHEBI:30616"/>
    </ligand>
</feature>
<feature type="binding site" evidence="11">
    <location>
        <position position="129"/>
    </location>
    <ligand>
        <name>glycerol</name>
        <dbReference type="ChEBI" id="CHEBI:17754"/>
    </ligand>
</feature>
<comment type="caution">
    <text evidence="15">The sequence shown here is derived from an EMBL/GenBank/DDBJ whole genome shotgun (WGS) entry which is preliminary data.</text>
</comment>
<dbReference type="PIRSF" id="PIRSF000538">
    <property type="entry name" value="GlpK"/>
    <property type="match status" value="1"/>
</dbReference>
<dbReference type="PROSITE" id="PS00445">
    <property type="entry name" value="FGGY_KINASES_2"/>
    <property type="match status" value="1"/>
</dbReference>
<evidence type="ECO:0000259" key="14">
    <source>
        <dbReference type="Pfam" id="PF02782"/>
    </source>
</evidence>
<comment type="subunit">
    <text evidence="10 11">Homotetramer and homodimer (in equilibrium).</text>
</comment>
<feature type="binding site" evidence="11">
    <location>
        <position position="404"/>
    </location>
    <ligand>
        <name>ATP</name>
        <dbReference type="ChEBI" id="CHEBI:30616"/>
    </ligand>
</feature>
<comment type="function">
    <text evidence="9 11">Key enzyme in the regulation of glycerol uptake and metabolism. Catalyzes the phosphorylation of glycerol to yield sn-glycerol 3-phosphate.</text>
</comment>
<evidence type="ECO:0000256" key="5">
    <source>
        <dbReference type="ARBA" id="ARBA00022777"/>
    </source>
</evidence>
<dbReference type="FunFam" id="3.30.420.40:FF:000007">
    <property type="entry name" value="Glycerol kinase"/>
    <property type="match status" value="1"/>
</dbReference>
<dbReference type="EMBL" id="JAGSCS010000022">
    <property type="protein sequence ID" value="MBR0577181.1"/>
    <property type="molecule type" value="Genomic_DNA"/>
</dbReference>
<dbReference type="InterPro" id="IPR005999">
    <property type="entry name" value="Glycerol_kin"/>
</dbReference>